<organism evidence="4 5">
    <name type="scientific">Nocardia transvalensis</name>
    <dbReference type="NCBI Taxonomy" id="37333"/>
    <lineage>
        <taxon>Bacteria</taxon>
        <taxon>Bacillati</taxon>
        <taxon>Actinomycetota</taxon>
        <taxon>Actinomycetes</taxon>
        <taxon>Mycobacteriales</taxon>
        <taxon>Nocardiaceae</taxon>
        <taxon>Nocardia</taxon>
    </lineage>
</organism>
<dbReference type="SUPFAM" id="SSF46689">
    <property type="entry name" value="Homeodomain-like"/>
    <property type="match status" value="1"/>
</dbReference>
<keyword evidence="5" id="KW-1185">Reference proteome</keyword>
<accession>A0A7W9PGJ0</accession>
<keyword evidence="1 2" id="KW-0238">DNA-binding</keyword>
<dbReference type="GO" id="GO:0000976">
    <property type="term" value="F:transcription cis-regulatory region binding"/>
    <property type="evidence" value="ECO:0007669"/>
    <property type="project" value="TreeGrafter"/>
</dbReference>
<reference evidence="4 5" key="1">
    <citation type="submission" date="2020-08" db="EMBL/GenBank/DDBJ databases">
        <title>Sequencing the genomes of 1000 actinobacteria strains.</title>
        <authorList>
            <person name="Klenk H.-P."/>
        </authorList>
    </citation>
    <scope>NUCLEOTIDE SEQUENCE [LARGE SCALE GENOMIC DNA]</scope>
    <source>
        <strain evidence="4 5">DSM 43582</strain>
    </source>
</reference>
<evidence type="ECO:0000313" key="5">
    <source>
        <dbReference type="Proteomes" id="UP000540412"/>
    </source>
</evidence>
<feature type="domain" description="HTH tetR-type" evidence="3">
    <location>
        <begin position="15"/>
        <end position="75"/>
    </location>
</feature>
<dbReference type="RefSeq" id="WP_040746817.1">
    <property type="nucleotide sequence ID" value="NZ_JACHIT010000001.1"/>
</dbReference>
<proteinExistence type="predicted"/>
<dbReference type="AlphaFoldDB" id="A0A7W9PGJ0"/>
<feature type="DNA-binding region" description="H-T-H motif" evidence="2">
    <location>
        <begin position="38"/>
        <end position="57"/>
    </location>
</feature>
<dbReference type="InterPro" id="IPR001647">
    <property type="entry name" value="HTH_TetR"/>
</dbReference>
<dbReference type="InterPro" id="IPR009057">
    <property type="entry name" value="Homeodomain-like_sf"/>
</dbReference>
<protein>
    <submittedName>
        <fullName evidence="4">AcrR family transcriptional regulator</fullName>
    </submittedName>
</protein>
<evidence type="ECO:0000259" key="3">
    <source>
        <dbReference type="PROSITE" id="PS50977"/>
    </source>
</evidence>
<evidence type="ECO:0000313" key="4">
    <source>
        <dbReference type="EMBL" id="MBB5915179.1"/>
    </source>
</evidence>
<dbReference type="Pfam" id="PF00440">
    <property type="entry name" value="TetR_N"/>
    <property type="match status" value="1"/>
</dbReference>
<sequence length="206" mass="22235">MSRSYGGRAAADRAADRRRRLIEAGVQVIGTEGVKAFGMRAVCREAGLSQKFFYESFPDTDALLHAVYRAALARLDEATAAANDLHGVIDAAARLMEADPRICRILLVEPVADTRLRHYVRETIPSVVAARLGTDFGSPDDPLVRMRFSGFFGAVISLFVEWTEGSLGTDRDAFVRHVAGIAAPLLTASGGPATRSADRSGRTARE</sequence>
<name>A0A7W9PGJ0_9NOCA</name>
<comment type="caution">
    <text evidence="4">The sequence shown here is derived from an EMBL/GenBank/DDBJ whole genome shotgun (WGS) entry which is preliminary data.</text>
</comment>
<dbReference type="GO" id="GO:0003700">
    <property type="term" value="F:DNA-binding transcription factor activity"/>
    <property type="evidence" value="ECO:0007669"/>
    <property type="project" value="TreeGrafter"/>
</dbReference>
<dbReference type="PANTHER" id="PTHR30055">
    <property type="entry name" value="HTH-TYPE TRANSCRIPTIONAL REGULATOR RUTR"/>
    <property type="match status" value="1"/>
</dbReference>
<evidence type="ECO:0000256" key="2">
    <source>
        <dbReference type="PROSITE-ProRule" id="PRU00335"/>
    </source>
</evidence>
<evidence type="ECO:0000256" key="1">
    <source>
        <dbReference type="ARBA" id="ARBA00023125"/>
    </source>
</evidence>
<dbReference type="PANTHER" id="PTHR30055:SF226">
    <property type="entry name" value="HTH-TYPE TRANSCRIPTIONAL REGULATOR PKSA"/>
    <property type="match status" value="1"/>
</dbReference>
<dbReference type="Gene3D" id="1.10.357.10">
    <property type="entry name" value="Tetracycline Repressor, domain 2"/>
    <property type="match status" value="1"/>
</dbReference>
<dbReference type="EMBL" id="JACHIT010000001">
    <property type="protein sequence ID" value="MBB5915179.1"/>
    <property type="molecule type" value="Genomic_DNA"/>
</dbReference>
<dbReference type="Proteomes" id="UP000540412">
    <property type="component" value="Unassembled WGS sequence"/>
</dbReference>
<gene>
    <name evidence="4" type="ORF">BJY24_004046</name>
</gene>
<dbReference type="InterPro" id="IPR050109">
    <property type="entry name" value="HTH-type_TetR-like_transc_reg"/>
</dbReference>
<dbReference type="PROSITE" id="PS50977">
    <property type="entry name" value="HTH_TETR_2"/>
    <property type="match status" value="1"/>
</dbReference>